<dbReference type="KEGG" id="osn:115232293"/>
<evidence type="ECO:0000313" key="1">
    <source>
        <dbReference type="Proteomes" id="UP000515154"/>
    </source>
</evidence>
<dbReference type="AlphaFoldDB" id="A0A6P7TZV1"/>
<accession>A0A6P7TZV1</accession>
<gene>
    <name evidence="2" type="primary">LOC115232293</name>
</gene>
<proteinExistence type="predicted"/>
<dbReference type="Proteomes" id="UP000515154">
    <property type="component" value="Unplaced"/>
</dbReference>
<name>A0A6P7TZV1_9MOLL</name>
<protein>
    <submittedName>
        <fullName evidence="2">Uncharacterized protein LOC115232293</fullName>
    </submittedName>
</protein>
<evidence type="ECO:0000313" key="2">
    <source>
        <dbReference type="RefSeq" id="XP_029657979.1"/>
    </source>
</evidence>
<reference evidence="2" key="1">
    <citation type="submission" date="2025-08" db="UniProtKB">
        <authorList>
            <consortium name="RefSeq"/>
        </authorList>
    </citation>
    <scope>IDENTIFICATION</scope>
</reference>
<sequence>MFARPLMSPFWIKINKNDKITLCPVYHIKRCVEIRVDTTIKTELKIQFNKQDTIVYDKKENMITIIEVGITSQDNLQKVEVKKLHKYDLLANEIVLLHSAKVQIVPIVLTWNAITTKFYPKYCQKLKLPDKIKTYIQSVVLRATYQSMNIE</sequence>
<dbReference type="RefSeq" id="XP_029657979.1">
    <property type="nucleotide sequence ID" value="XM_029802119.1"/>
</dbReference>
<keyword evidence="1" id="KW-1185">Reference proteome</keyword>
<organism evidence="1 2">
    <name type="scientific">Octopus sinensis</name>
    <name type="common">East Asian common octopus</name>
    <dbReference type="NCBI Taxonomy" id="2607531"/>
    <lineage>
        <taxon>Eukaryota</taxon>
        <taxon>Metazoa</taxon>
        <taxon>Spiralia</taxon>
        <taxon>Lophotrochozoa</taxon>
        <taxon>Mollusca</taxon>
        <taxon>Cephalopoda</taxon>
        <taxon>Coleoidea</taxon>
        <taxon>Octopodiformes</taxon>
        <taxon>Octopoda</taxon>
        <taxon>Incirrata</taxon>
        <taxon>Octopodidae</taxon>
        <taxon>Octopus</taxon>
    </lineage>
</organism>